<accession>A0AAN8PXT1</accession>
<dbReference type="AlphaFoldDB" id="A0AAN8PXT1"/>
<dbReference type="PANTHER" id="PTHR12480:SF19">
    <property type="entry name" value="CUPIN-LIKE DOMAIN-CONTAINING PROTEIN"/>
    <property type="match status" value="1"/>
</dbReference>
<name>A0AAN8PXT1_PATCE</name>
<keyword evidence="1" id="KW-0472">Membrane</keyword>
<keyword evidence="1" id="KW-0812">Transmembrane</keyword>
<dbReference type="Pfam" id="PF13621">
    <property type="entry name" value="Cupin_8"/>
    <property type="match status" value="1"/>
</dbReference>
<feature type="transmembrane region" description="Helical" evidence="1">
    <location>
        <begin position="56"/>
        <end position="79"/>
    </location>
</feature>
<dbReference type="SUPFAM" id="SSF51197">
    <property type="entry name" value="Clavaminate synthase-like"/>
    <property type="match status" value="1"/>
</dbReference>
<keyword evidence="4" id="KW-1185">Reference proteome</keyword>
<organism evidence="3 4">
    <name type="scientific">Patella caerulea</name>
    <name type="common">Rayed Mediterranean limpet</name>
    <dbReference type="NCBI Taxonomy" id="87958"/>
    <lineage>
        <taxon>Eukaryota</taxon>
        <taxon>Metazoa</taxon>
        <taxon>Spiralia</taxon>
        <taxon>Lophotrochozoa</taxon>
        <taxon>Mollusca</taxon>
        <taxon>Gastropoda</taxon>
        <taxon>Patellogastropoda</taxon>
        <taxon>Patelloidea</taxon>
        <taxon>Patellidae</taxon>
        <taxon>Patella</taxon>
    </lineage>
</organism>
<comment type="caution">
    <text evidence="3">The sequence shown here is derived from an EMBL/GenBank/DDBJ whole genome shotgun (WGS) entry which is preliminary data.</text>
</comment>
<evidence type="ECO:0000256" key="1">
    <source>
        <dbReference type="SAM" id="Phobius"/>
    </source>
</evidence>
<evidence type="ECO:0000259" key="2">
    <source>
        <dbReference type="Pfam" id="PF13621"/>
    </source>
</evidence>
<reference evidence="3 4" key="1">
    <citation type="submission" date="2024-01" db="EMBL/GenBank/DDBJ databases">
        <title>The genome of the rayed Mediterranean limpet Patella caerulea (Linnaeus, 1758).</title>
        <authorList>
            <person name="Anh-Thu Weber A."/>
            <person name="Halstead-Nussloch G."/>
        </authorList>
    </citation>
    <scope>NUCLEOTIDE SEQUENCE [LARGE SCALE GENOMIC DNA]</scope>
    <source>
        <strain evidence="3">AATW-2023a</strain>
        <tissue evidence="3">Whole specimen</tissue>
    </source>
</reference>
<dbReference type="GO" id="GO:0016706">
    <property type="term" value="F:2-oxoglutarate-dependent dioxygenase activity"/>
    <property type="evidence" value="ECO:0007669"/>
    <property type="project" value="TreeGrafter"/>
</dbReference>
<dbReference type="Gene3D" id="2.60.120.650">
    <property type="entry name" value="Cupin"/>
    <property type="match status" value="1"/>
</dbReference>
<evidence type="ECO:0000313" key="4">
    <source>
        <dbReference type="Proteomes" id="UP001347796"/>
    </source>
</evidence>
<dbReference type="Proteomes" id="UP001347796">
    <property type="component" value="Unassembled WGS sequence"/>
</dbReference>
<dbReference type="PANTHER" id="PTHR12480">
    <property type="entry name" value="ARGININE DEMETHYLASE AND LYSYL-HYDROXYLASE JMJD"/>
    <property type="match status" value="1"/>
</dbReference>
<dbReference type="InterPro" id="IPR041667">
    <property type="entry name" value="Cupin_8"/>
</dbReference>
<evidence type="ECO:0000313" key="3">
    <source>
        <dbReference type="EMBL" id="KAK6185459.1"/>
    </source>
</evidence>
<proteinExistence type="predicted"/>
<keyword evidence="1" id="KW-1133">Transmembrane helix</keyword>
<protein>
    <recommendedName>
        <fullName evidence="2">Cupin-like domain-containing protein</fullName>
    </recommendedName>
</protein>
<dbReference type="EMBL" id="JAZGQO010000006">
    <property type="protein sequence ID" value="KAK6185459.1"/>
    <property type="molecule type" value="Genomic_DNA"/>
</dbReference>
<gene>
    <name evidence="3" type="ORF">SNE40_007688</name>
</gene>
<dbReference type="InterPro" id="IPR050910">
    <property type="entry name" value="JMJD6_ArgDemeth/LysHydrox"/>
</dbReference>
<sequence>MADREGVTSDIMEDHPRIRFNRLLEKTESLGLTGSDLESLPSLKRLKVNYDSDRSLLIYVSFFIIKTVIFATIIFGFVWTFNWPILNEEIASKLLSIQGVSSKYFEREECVVHMPHDLQNIFRPPVSCEFCQNVTHIPRVTGITQEDFEKKYAYSGHPVVIADATKQWTAMGVYNFKFFKDIHENVSGSGTNVKGTDCQFFPYKTNFKALADVFKMTIDMAYMRDGSKPWYIGWKNCDFTIGSILRRHYSRPYFLPVLAESSKTDWIFMGSPGYGANLHIDNVGNPSWQAQITGHKRWILEPPPECYYTCTSHMEVVVQPGEIMVLDANMWYHQTLIEGDEIAIAIGSEYD</sequence>
<feature type="domain" description="Cupin-like" evidence="2">
    <location>
        <begin position="146"/>
        <end position="305"/>
    </location>
</feature>